<proteinExistence type="inferred from homology"/>
<evidence type="ECO:0000256" key="1">
    <source>
        <dbReference type="ARBA" id="ARBA00006484"/>
    </source>
</evidence>
<dbReference type="PRINTS" id="PR00081">
    <property type="entry name" value="GDHRDH"/>
</dbReference>
<dbReference type="GeneID" id="59331446"/>
<protein>
    <submittedName>
        <fullName evidence="3">Uncharacterized protein</fullName>
    </submittedName>
</protein>
<evidence type="ECO:0000256" key="2">
    <source>
        <dbReference type="ARBA" id="ARBA00022857"/>
    </source>
</evidence>
<evidence type="ECO:0000313" key="4">
    <source>
        <dbReference type="Proteomes" id="UP000593566"/>
    </source>
</evidence>
<dbReference type="Proteomes" id="UP000593566">
    <property type="component" value="Unassembled WGS sequence"/>
</dbReference>
<dbReference type="RefSeq" id="XP_037150036.1">
    <property type="nucleotide sequence ID" value="XM_037293958.1"/>
</dbReference>
<dbReference type="Gene3D" id="3.40.50.720">
    <property type="entry name" value="NAD(P)-binding Rossmann-like Domain"/>
    <property type="match status" value="1"/>
</dbReference>
<evidence type="ECO:0000313" key="3">
    <source>
        <dbReference type="EMBL" id="KAF6220601.1"/>
    </source>
</evidence>
<reference evidence="3 4" key="1">
    <citation type="journal article" date="2020" name="Genomics">
        <title>Complete, high-quality genomes from long-read metagenomic sequencing of two wolf lichen thalli reveals enigmatic genome architecture.</title>
        <authorList>
            <person name="McKenzie S.K."/>
            <person name="Walston R.F."/>
            <person name="Allen J.L."/>
        </authorList>
    </citation>
    <scope>NUCLEOTIDE SEQUENCE [LARGE SCALE GENOMIC DNA]</scope>
    <source>
        <strain evidence="3">WasteWater1</strain>
    </source>
</reference>
<dbReference type="GO" id="GO:0016616">
    <property type="term" value="F:oxidoreductase activity, acting on the CH-OH group of donors, NAD or NADP as acceptor"/>
    <property type="evidence" value="ECO:0007669"/>
    <property type="project" value="TreeGrafter"/>
</dbReference>
<dbReference type="InterPro" id="IPR002347">
    <property type="entry name" value="SDR_fam"/>
</dbReference>
<comment type="similarity">
    <text evidence="1">Belongs to the short-chain dehydrogenases/reductases (SDR) family.</text>
</comment>
<dbReference type="PROSITE" id="PS00061">
    <property type="entry name" value="ADH_SHORT"/>
    <property type="match status" value="1"/>
</dbReference>
<comment type="caution">
    <text evidence="3">The sequence shown here is derived from an EMBL/GenBank/DDBJ whole genome shotgun (WGS) entry which is preliminary data.</text>
</comment>
<dbReference type="Pfam" id="PF13561">
    <property type="entry name" value="adh_short_C2"/>
    <property type="match status" value="1"/>
</dbReference>
<dbReference type="FunFam" id="3.40.50.720:FF:000084">
    <property type="entry name" value="Short-chain dehydrogenase reductase"/>
    <property type="match status" value="1"/>
</dbReference>
<organism evidence="3 4">
    <name type="scientific">Letharia lupina</name>
    <dbReference type="NCBI Taxonomy" id="560253"/>
    <lineage>
        <taxon>Eukaryota</taxon>
        <taxon>Fungi</taxon>
        <taxon>Dikarya</taxon>
        <taxon>Ascomycota</taxon>
        <taxon>Pezizomycotina</taxon>
        <taxon>Lecanoromycetes</taxon>
        <taxon>OSLEUM clade</taxon>
        <taxon>Lecanoromycetidae</taxon>
        <taxon>Lecanorales</taxon>
        <taxon>Lecanorineae</taxon>
        <taxon>Parmeliaceae</taxon>
        <taxon>Letharia</taxon>
    </lineage>
</organism>
<name>A0A8H6CCB9_9LECA</name>
<dbReference type="EMBL" id="JACCJB010000016">
    <property type="protein sequence ID" value="KAF6220601.1"/>
    <property type="molecule type" value="Genomic_DNA"/>
</dbReference>
<keyword evidence="4" id="KW-1185">Reference proteome</keyword>
<dbReference type="InterPro" id="IPR020904">
    <property type="entry name" value="Sc_DH/Rdtase_CS"/>
</dbReference>
<gene>
    <name evidence="3" type="ORF">HO133_003034</name>
</gene>
<accession>A0A8H6CCB9</accession>
<dbReference type="SUPFAM" id="SSF51735">
    <property type="entry name" value="NAD(P)-binding Rossmann-fold domains"/>
    <property type="match status" value="1"/>
</dbReference>
<dbReference type="PANTHER" id="PTHR42760">
    <property type="entry name" value="SHORT-CHAIN DEHYDROGENASES/REDUCTASES FAMILY MEMBER"/>
    <property type="match status" value="1"/>
</dbReference>
<dbReference type="CDD" id="cd05233">
    <property type="entry name" value="SDR_c"/>
    <property type="match status" value="1"/>
</dbReference>
<dbReference type="AlphaFoldDB" id="A0A8H6CCB9"/>
<dbReference type="PRINTS" id="PR00080">
    <property type="entry name" value="SDRFAMILY"/>
</dbReference>
<dbReference type="InterPro" id="IPR036291">
    <property type="entry name" value="NAD(P)-bd_dom_sf"/>
</dbReference>
<keyword evidence="2" id="KW-0521">NADP</keyword>
<sequence>MAVKGVNGVALITGAAGGIGREAAFAFAEAGANGIIFADMNDNGAREAAEQSKIVAIQSAYRYLVVHLDVTDPASVQSMVDAAIKEFGRIDYSVNCAGVGTDSNAPTADASVEEFDKLAEINTRGTMLCVRAVSKAMAVQEPLMYRGRHGQRSLGRGSIINITSVMSFIGARGKLPYAASKHAVMGITKTAALDNTAHHIRVNAICPAWVDTAMMAADFDKQPELKGIIQAVSPVGRMAVPEEVGDVIVFLSSASASYINGQGLIVDAGLSLTMNRM</sequence>